<evidence type="ECO:0000256" key="1">
    <source>
        <dbReference type="ARBA" id="ARBA00023015"/>
    </source>
</evidence>
<evidence type="ECO:0000256" key="3">
    <source>
        <dbReference type="ARBA" id="ARBA00023163"/>
    </source>
</evidence>
<evidence type="ECO:0000313" key="6">
    <source>
        <dbReference type="EMBL" id="RBW68927.1"/>
    </source>
</evidence>
<evidence type="ECO:0000313" key="7">
    <source>
        <dbReference type="Proteomes" id="UP000253314"/>
    </source>
</evidence>
<keyword evidence="2 4" id="KW-0238">DNA-binding</keyword>
<dbReference type="PANTHER" id="PTHR38465:SF1">
    <property type="entry name" value="HTH-TYPE TRANSCRIPTIONAL REGULATOR MJ1563-RELATED"/>
    <property type="match status" value="1"/>
</dbReference>
<proteinExistence type="inferred from homology"/>
<dbReference type="InterPro" id="IPR052362">
    <property type="entry name" value="HTH-GbsR_regulator"/>
</dbReference>
<dbReference type="PIRSF" id="PIRSF006707">
    <property type="entry name" value="MJ1563"/>
    <property type="match status" value="1"/>
</dbReference>
<comment type="caution">
    <text evidence="6">The sequence shown here is derived from an EMBL/GenBank/DDBJ whole genome shotgun (WGS) entry which is preliminary data.</text>
</comment>
<dbReference type="InterPro" id="IPR026282">
    <property type="entry name" value="MJ1563"/>
</dbReference>
<dbReference type="RefSeq" id="WP_113806780.1">
    <property type="nucleotide sequence ID" value="NZ_QOCW01000015.1"/>
</dbReference>
<name>A0A366XSR3_9BACI</name>
<comment type="similarity">
    <text evidence="4">Belongs to the GbsR family.</text>
</comment>
<dbReference type="SUPFAM" id="SSF46785">
    <property type="entry name" value="Winged helix' DNA-binding domain"/>
    <property type="match status" value="1"/>
</dbReference>
<evidence type="ECO:0000256" key="2">
    <source>
        <dbReference type="ARBA" id="ARBA00023125"/>
    </source>
</evidence>
<feature type="coiled-coil region" evidence="5">
    <location>
        <begin position="106"/>
        <end position="137"/>
    </location>
</feature>
<protein>
    <recommendedName>
        <fullName evidence="4">HTH-type transcriptional regulator</fullName>
    </recommendedName>
</protein>
<dbReference type="EMBL" id="QOCW01000015">
    <property type="protein sequence ID" value="RBW68927.1"/>
    <property type="molecule type" value="Genomic_DNA"/>
</dbReference>
<dbReference type="Proteomes" id="UP000253314">
    <property type="component" value="Unassembled WGS sequence"/>
</dbReference>
<reference evidence="6 7" key="1">
    <citation type="submission" date="2018-07" db="EMBL/GenBank/DDBJ databases">
        <title>Lottiidibacillus patelloidae gen. nov., sp. nov., isolated from the intestinal tract of a marine limpet and the reclassification of B. taeanensis BH030017T, B. algicola KMM 3737T and B. hwajinpoensis SW-72T as genus Lottiidibacillus.</title>
        <authorList>
            <person name="Liu R."/>
            <person name="Huang Z."/>
        </authorList>
    </citation>
    <scope>NUCLEOTIDE SEQUENCE [LARGE SCALE GENOMIC DNA]</scope>
    <source>
        <strain evidence="6 7">BH030017</strain>
    </source>
</reference>
<keyword evidence="7" id="KW-1185">Reference proteome</keyword>
<dbReference type="AlphaFoldDB" id="A0A366XSR3"/>
<sequence>MKGEKQLDTARDRVVESIAKNMSLYGVAPSIGMIYGTLYLSDEPMTLDHLKDELQMSKTSMSTGVRTLMDLTFIEKVWKKGERKDLFQFKDDWYQNFLDFFAGQLRKGSQLNLEAMAKSKEELENALQENLSNDEKERAKFYLERINYAMEYYEWLEKVVDLFESKEIFDVIEEREKAKI</sequence>
<dbReference type="InterPro" id="IPR036388">
    <property type="entry name" value="WH-like_DNA-bd_sf"/>
</dbReference>
<dbReference type="OrthoDB" id="9800374at2"/>
<keyword evidence="1 4" id="KW-0805">Transcription regulation</keyword>
<accession>A0A366XSR3</accession>
<evidence type="ECO:0000256" key="5">
    <source>
        <dbReference type="SAM" id="Coils"/>
    </source>
</evidence>
<evidence type="ECO:0000256" key="4">
    <source>
        <dbReference type="PIRNR" id="PIRNR006707"/>
    </source>
</evidence>
<dbReference type="PANTHER" id="PTHR38465">
    <property type="entry name" value="HTH-TYPE TRANSCRIPTIONAL REGULATOR MJ1563-RELATED"/>
    <property type="match status" value="1"/>
</dbReference>
<dbReference type="Gene3D" id="1.10.10.10">
    <property type="entry name" value="Winged helix-like DNA-binding domain superfamily/Winged helix DNA-binding domain"/>
    <property type="match status" value="1"/>
</dbReference>
<organism evidence="6 7">
    <name type="scientific">Bacillus taeanensis</name>
    <dbReference type="NCBI Taxonomy" id="273032"/>
    <lineage>
        <taxon>Bacteria</taxon>
        <taxon>Bacillati</taxon>
        <taxon>Bacillota</taxon>
        <taxon>Bacilli</taxon>
        <taxon>Bacillales</taxon>
        <taxon>Bacillaceae</taxon>
        <taxon>Bacillus</taxon>
    </lineage>
</organism>
<dbReference type="InterPro" id="IPR036390">
    <property type="entry name" value="WH_DNA-bd_sf"/>
</dbReference>
<dbReference type="GO" id="GO:0003677">
    <property type="term" value="F:DNA binding"/>
    <property type="evidence" value="ECO:0007669"/>
    <property type="project" value="UniProtKB-UniRule"/>
</dbReference>
<keyword evidence="3 4" id="KW-0804">Transcription</keyword>
<keyword evidence="5" id="KW-0175">Coiled coil</keyword>
<gene>
    <name evidence="6" type="ORF">DS031_14445</name>
</gene>